<evidence type="ECO:0000313" key="3">
    <source>
        <dbReference type="EMBL" id="VEE47866.1"/>
    </source>
</evidence>
<keyword evidence="2" id="KW-0472">Membrane</keyword>
<protein>
    <submittedName>
        <fullName evidence="3">Uncharacterized protein</fullName>
    </submittedName>
</protein>
<evidence type="ECO:0000313" key="4">
    <source>
        <dbReference type="Proteomes" id="UP000278078"/>
    </source>
</evidence>
<gene>
    <name evidence="3" type="ORF">NCTC10783_03760</name>
</gene>
<evidence type="ECO:0000256" key="2">
    <source>
        <dbReference type="SAM" id="Phobius"/>
    </source>
</evidence>
<keyword evidence="2" id="KW-0812">Transmembrane</keyword>
<name>A0A448BR88_PSEFL</name>
<evidence type="ECO:0000256" key="1">
    <source>
        <dbReference type="SAM" id="MobiDB-lite"/>
    </source>
</evidence>
<accession>A0A448BR88</accession>
<feature type="region of interest" description="Disordered" evidence="1">
    <location>
        <begin position="50"/>
        <end position="74"/>
    </location>
</feature>
<dbReference type="EMBL" id="LR134300">
    <property type="protein sequence ID" value="VEE47866.1"/>
    <property type="molecule type" value="Genomic_DNA"/>
</dbReference>
<dbReference type="AlphaFoldDB" id="A0A448BR88"/>
<reference evidence="3 4" key="1">
    <citation type="submission" date="2018-12" db="EMBL/GenBank/DDBJ databases">
        <authorList>
            <consortium name="Pathogen Informatics"/>
        </authorList>
    </citation>
    <scope>NUCLEOTIDE SEQUENCE [LARGE SCALE GENOMIC DNA]</scope>
    <source>
        <strain evidence="3 4">NCTC10783</strain>
    </source>
</reference>
<sequence>MKADWDDAPQHLKRKRQSAGKWAVAVSIGVAFTALAVYVADHKLPFPPEPPIAQAPPAESYTPKYEFNEPAGQPAATPEQLFWDDVNERNRQQPQPKQAVYNDTNYVPKGATNVVDMEAVRQSEAYRNPTAASSRSSHNNIERSGAWVDKWSGGAHYYAEWTVINNYIDDTSVCANHKRGSIDYRECRKGAKQFFKEECRSWEGRWQSDRKPSSDYMKQRYCSAASSFNPMG</sequence>
<organism evidence="3 4">
    <name type="scientific">Pseudomonas fluorescens</name>
    <dbReference type="NCBI Taxonomy" id="294"/>
    <lineage>
        <taxon>Bacteria</taxon>
        <taxon>Pseudomonadati</taxon>
        <taxon>Pseudomonadota</taxon>
        <taxon>Gammaproteobacteria</taxon>
        <taxon>Pseudomonadales</taxon>
        <taxon>Pseudomonadaceae</taxon>
        <taxon>Pseudomonas</taxon>
    </lineage>
</organism>
<proteinExistence type="predicted"/>
<keyword evidence="2" id="KW-1133">Transmembrane helix</keyword>
<dbReference type="Proteomes" id="UP000278078">
    <property type="component" value="Chromosome"/>
</dbReference>
<feature type="transmembrane region" description="Helical" evidence="2">
    <location>
        <begin position="22"/>
        <end position="40"/>
    </location>
</feature>